<feature type="domain" description="VRR-NUC" evidence="4">
    <location>
        <begin position="1"/>
        <end position="129"/>
    </location>
</feature>
<keyword evidence="3" id="KW-0378">Hydrolase</keyword>
<evidence type="ECO:0000313" key="5">
    <source>
        <dbReference type="EMBL" id="DAE00477.1"/>
    </source>
</evidence>
<keyword evidence="2" id="KW-0540">Nuclease</keyword>
<evidence type="ECO:0000256" key="3">
    <source>
        <dbReference type="ARBA" id="ARBA00022801"/>
    </source>
</evidence>
<name>A0A8S5P1E0_9CAUD</name>
<accession>A0A8S5P1E0</accession>
<proteinExistence type="predicted"/>
<evidence type="ECO:0000256" key="2">
    <source>
        <dbReference type="ARBA" id="ARBA00022722"/>
    </source>
</evidence>
<organism evidence="5">
    <name type="scientific">Siphoviridae sp. ctg2r17</name>
    <dbReference type="NCBI Taxonomy" id="2825601"/>
    <lineage>
        <taxon>Viruses</taxon>
        <taxon>Duplodnaviria</taxon>
        <taxon>Heunggongvirae</taxon>
        <taxon>Uroviricota</taxon>
        <taxon>Caudoviricetes</taxon>
    </lineage>
</organism>
<dbReference type="Pfam" id="PF08774">
    <property type="entry name" value="VRR_NUC"/>
    <property type="match status" value="1"/>
</dbReference>
<comment type="cofactor">
    <cofactor evidence="1">
        <name>Mg(2+)</name>
        <dbReference type="ChEBI" id="CHEBI:18420"/>
    </cofactor>
</comment>
<dbReference type="SMART" id="SM00990">
    <property type="entry name" value="VRR_NUC"/>
    <property type="match status" value="1"/>
</dbReference>
<reference evidence="5" key="1">
    <citation type="journal article" date="2021" name="Proc. Natl. Acad. Sci. U.S.A.">
        <title>A Catalog of Tens of Thousands of Viruses from Human Metagenomes Reveals Hidden Associations with Chronic Diseases.</title>
        <authorList>
            <person name="Tisza M.J."/>
            <person name="Buck C.B."/>
        </authorList>
    </citation>
    <scope>NUCLEOTIDE SEQUENCE</scope>
    <source>
        <strain evidence="5">Ctg2r17</strain>
    </source>
</reference>
<dbReference type="GO" id="GO:0016788">
    <property type="term" value="F:hydrolase activity, acting on ester bonds"/>
    <property type="evidence" value="ECO:0007669"/>
    <property type="project" value="InterPro"/>
</dbReference>
<protein>
    <submittedName>
        <fullName evidence="5">Nuclease</fullName>
    </submittedName>
</protein>
<dbReference type="Gene3D" id="3.40.1350.10">
    <property type="match status" value="1"/>
</dbReference>
<evidence type="ECO:0000256" key="1">
    <source>
        <dbReference type="ARBA" id="ARBA00001946"/>
    </source>
</evidence>
<sequence length="139" mass="15821">MPNLANIDNPYEDQEQEAFVQWLRLKGYPHFRVPNETYTRSWSQKAKNKKLGVSSGVPDLAVVVPDVWYGYGDNVPREDLSSYTNTYANRLVFIEMKRKKGGVTSENQKQWIKTLNEAGVQTVVCKGCDAAIEFIESIT</sequence>
<dbReference type="InterPro" id="IPR014883">
    <property type="entry name" value="VRR_NUC"/>
</dbReference>
<dbReference type="EMBL" id="BK015303">
    <property type="protein sequence ID" value="DAE00477.1"/>
    <property type="molecule type" value="Genomic_DNA"/>
</dbReference>
<evidence type="ECO:0000259" key="4">
    <source>
        <dbReference type="SMART" id="SM00990"/>
    </source>
</evidence>
<dbReference type="InterPro" id="IPR011856">
    <property type="entry name" value="tRNA_endonuc-like_dom_sf"/>
</dbReference>
<dbReference type="GO" id="GO:0003676">
    <property type="term" value="F:nucleic acid binding"/>
    <property type="evidence" value="ECO:0007669"/>
    <property type="project" value="InterPro"/>
</dbReference>
<dbReference type="GO" id="GO:0004518">
    <property type="term" value="F:nuclease activity"/>
    <property type="evidence" value="ECO:0007669"/>
    <property type="project" value="UniProtKB-KW"/>
</dbReference>